<dbReference type="GO" id="GO:0016301">
    <property type="term" value="F:kinase activity"/>
    <property type="evidence" value="ECO:0007669"/>
    <property type="project" value="UniProtKB-KW"/>
</dbReference>
<evidence type="ECO:0000256" key="6">
    <source>
        <dbReference type="SAM" id="Coils"/>
    </source>
</evidence>
<feature type="transmembrane region" description="Helical" evidence="7">
    <location>
        <begin position="37"/>
        <end position="57"/>
    </location>
</feature>
<dbReference type="InterPro" id="IPR003594">
    <property type="entry name" value="HATPase_dom"/>
</dbReference>
<sequence length="372" mass="42977">MKDFQLFPKRFGLLPYVFLIYLIMPLYYVVMEAGIKAVIGYILLTIFLVSYQQLYWIQNVKLYVCWIAVQIAIVVVLSVFYEPYNLFMGFFPSHFIGWFEKKKHFHIALVIFGVVMLITNVIVSFQGFNFLFFLPFLFVMIISPYGVRSMNRRIELEMQLDQANEQLKMLVKREERVRIARDLHDTLGHTLSLITLQSQLVQRLADKNPDRVKQEAKEIEMTSRSALQQVRELVSDMRAISIKEELAQMQQIIEAAGIAFHSDIDDSALELSLLQQNIIGLCLREAGTNIVRHSNASQCQLSIKKGKGHFIIRVDDDGIGFNEHEVKGNGLKGMKERLELINGELFIRSEQGTTIIMRIPIVLRQEKEEIAI</sequence>
<dbReference type="Pfam" id="PF07730">
    <property type="entry name" value="HisKA_3"/>
    <property type="match status" value="1"/>
</dbReference>
<feature type="domain" description="Histidine kinase/HSP90-like ATPase" evidence="8">
    <location>
        <begin position="274"/>
        <end position="363"/>
    </location>
</feature>
<feature type="transmembrane region" description="Helical" evidence="7">
    <location>
        <begin position="12"/>
        <end position="30"/>
    </location>
</feature>
<keyword evidence="4 9" id="KW-0418">Kinase</keyword>
<dbReference type="Pfam" id="PF02518">
    <property type="entry name" value="HATPase_c"/>
    <property type="match status" value="1"/>
</dbReference>
<gene>
    <name evidence="9" type="ORF">ACFPM4_11855</name>
</gene>
<keyword evidence="7" id="KW-0812">Transmembrane</keyword>
<dbReference type="InterPro" id="IPR056374">
    <property type="entry name" value="DesK/YvfT_N"/>
</dbReference>
<protein>
    <recommendedName>
        <fullName evidence="2">histidine kinase</fullName>
        <ecNumber evidence="2">2.7.13.3</ecNumber>
    </recommendedName>
</protein>
<organism evidence="9 10">
    <name type="scientific">Lederbergia graminis</name>
    <dbReference type="NCBI Taxonomy" id="735518"/>
    <lineage>
        <taxon>Bacteria</taxon>
        <taxon>Bacillati</taxon>
        <taxon>Bacillota</taxon>
        <taxon>Bacilli</taxon>
        <taxon>Bacillales</taxon>
        <taxon>Bacillaceae</taxon>
        <taxon>Lederbergia</taxon>
    </lineage>
</organism>
<dbReference type="InterPro" id="IPR036890">
    <property type="entry name" value="HATPase_C_sf"/>
</dbReference>
<dbReference type="Proteomes" id="UP001596147">
    <property type="component" value="Unassembled WGS sequence"/>
</dbReference>
<evidence type="ECO:0000256" key="1">
    <source>
        <dbReference type="ARBA" id="ARBA00000085"/>
    </source>
</evidence>
<feature type="transmembrane region" description="Helical" evidence="7">
    <location>
        <begin position="105"/>
        <end position="123"/>
    </location>
</feature>
<keyword evidence="7" id="KW-0472">Membrane</keyword>
<feature type="coiled-coil region" evidence="6">
    <location>
        <begin position="153"/>
        <end position="180"/>
    </location>
</feature>
<dbReference type="Pfam" id="PF23540">
    <property type="entry name" value="DesK_N"/>
    <property type="match status" value="1"/>
</dbReference>
<comment type="catalytic activity">
    <reaction evidence="1">
        <text>ATP + protein L-histidine = ADP + protein N-phospho-L-histidine.</text>
        <dbReference type="EC" id="2.7.13.3"/>
    </reaction>
</comment>
<dbReference type="InterPro" id="IPR050482">
    <property type="entry name" value="Sensor_HK_TwoCompSys"/>
</dbReference>
<keyword evidence="3" id="KW-0808">Transferase</keyword>
<dbReference type="EMBL" id="JBHSMC010000014">
    <property type="protein sequence ID" value="MFC5465445.1"/>
    <property type="molecule type" value="Genomic_DNA"/>
</dbReference>
<evidence type="ECO:0000256" key="2">
    <source>
        <dbReference type="ARBA" id="ARBA00012438"/>
    </source>
</evidence>
<keyword evidence="7" id="KW-1133">Transmembrane helix</keyword>
<name>A0ABW0LJE8_9BACI</name>
<reference evidence="10" key="1">
    <citation type="journal article" date="2019" name="Int. J. Syst. Evol. Microbiol.">
        <title>The Global Catalogue of Microorganisms (GCM) 10K type strain sequencing project: providing services to taxonomists for standard genome sequencing and annotation.</title>
        <authorList>
            <consortium name="The Broad Institute Genomics Platform"/>
            <consortium name="The Broad Institute Genome Sequencing Center for Infectious Disease"/>
            <person name="Wu L."/>
            <person name="Ma J."/>
        </authorList>
    </citation>
    <scope>NUCLEOTIDE SEQUENCE [LARGE SCALE GENOMIC DNA]</scope>
    <source>
        <strain evidence="10">CGMCC 1.12237</strain>
    </source>
</reference>
<keyword evidence="5" id="KW-0902">Two-component regulatory system</keyword>
<accession>A0ABW0LJE8</accession>
<evidence type="ECO:0000256" key="3">
    <source>
        <dbReference type="ARBA" id="ARBA00022679"/>
    </source>
</evidence>
<evidence type="ECO:0000256" key="4">
    <source>
        <dbReference type="ARBA" id="ARBA00022777"/>
    </source>
</evidence>
<evidence type="ECO:0000313" key="10">
    <source>
        <dbReference type="Proteomes" id="UP001596147"/>
    </source>
</evidence>
<dbReference type="Gene3D" id="3.30.565.10">
    <property type="entry name" value="Histidine kinase-like ATPase, C-terminal domain"/>
    <property type="match status" value="1"/>
</dbReference>
<dbReference type="EC" id="2.7.13.3" evidence="2"/>
<feature type="transmembrane region" description="Helical" evidence="7">
    <location>
        <begin position="63"/>
        <end position="84"/>
    </location>
</feature>
<comment type="caution">
    <text evidence="9">The sequence shown here is derived from an EMBL/GenBank/DDBJ whole genome shotgun (WGS) entry which is preliminary data.</text>
</comment>
<feature type="transmembrane region" description="Helical" evidence="7">
    <location>
        <begin position="129"/>
        <end position="147"/>
    </location>
</feature>
<evidence type="ECO:0000259" key="8">
    <source>
        <dbReference type="SMART" id="SM00387"/>
    </source>
</evidence>
<dbReference type="PANTHER" id="PTHR24421">
    <property type="entry name" value="NITRATE/NITRITE SENSOR PROTEIN NARX-RELATED"/>
    <property type="match status" value="1"/>
</dbReference>
<dbReference type="SUPFAM" id="SSF55874">
    <property type="entry name" value="ATPase domain of HSP90 chaperone/DNA topoisomerase II/histidine kinase"/>
    <property type="match status" value="1"/>
</dbReference>
<evidence type="ECO:0000256" key="7">
    <source>
        <dbReference type="SAM" id="Phobius"/>
    </source>
</evidence>
<keyword evidence="6" id="KW-0175">Coiled coil</keyword>
<dbReference type="Gene3D" id="1.20.5.1930">
    <property type="match status" value="1"/>
</dbReference>
<dbReference type="RefSeq" id="WP_382351806.1">
    <property type="nucleotide sequence ID" value="NZ_JBHSMC010000014.1"/>
</dbReference>
<dbReference type="InterPro" id="IPR011712">
    <property type="entry name" value="Sig_transdc_His_kin_sub3_dim/P"/>
</dbReference>
<evidence type="ECO:0000313" key="9">
    <source>
        <dbReference type="EMBL" id="MFC5465445.1"/>
    </source>
</evidence>
<evidence type="ECO:0000256" key="5">
    <source>
        <dbReference type="ARBA" id="ARBA00023012"/>
    </source>
</evidence>
<proteinExistence type="predicted"/>
<dbReference type="CDD" id="cd16917">
    <property type="entry name" value="HATPase_UhpB-NarQ-NarX-like"/>
    <property type="match status" value="1"/>
</dbReference>
<dbReference type="SMART" id="SM00387">
    <property type="entry name" value="HATPase_c"/>
    <property type="match status" value="1"/>
</dbReference>
<keyword evidence="10" id="KW-1185">Reference proteome</keyword>
<dbReference type="PANTHER" id="PTHR24421:SF63">
    <property type="entry name" value="SENSOR HISTIDINE KINASE DESK"/>
    <property type="match status" value="1"/>
</dbReference>